<comment type="caution">
    <text evidence="2">The sequence shown here is derived from an EMBL/GenBank/DDBJ whole genome shotgun (WGS) entry which is preliminary data.</text>
</comment>
<proteinExistence type="predicted"/>
<feature type="signal peptide" evidence="1">
    <location>
        <begin position="1"/>
        <end position="27"/>
    </location>
</feature>
<reference evidence="3" key="1">
    <citation type="journal article" date="2019" name="Int. J. Syst. Evol. Microbiol.">
        <title>The Global Catalogue of Microorganisms (GCM) 10K type strain sequencing project: providing services to taxonomists for standard genome sequencing and annotation.</title>
        <authorList>
            <consortium name="The Broad Institute Genomics Platform"/>
            <consortium name="The Broad Institute Genome Sequencing Center for Infectious Disease"/>
            <person name="Wu L."/>
            <person name="Ma J."/>
        </authorList>
    </citation>
    <scope>NUCLEOTIDE SEQUENCE [LARGE SCALE GENOMIC DNA]</scope>
    <source>
        <strain evidence="3">JCM 17809</strain>
    </source>
</reference>
<name>A0ABP8KFD3_9MICO</name>
<evidence type="ECO:0000256" key="1">
    <source>
        <dbReference type="SAM" id="SignalP"/>
    </source>
</evidence>
<keyword evidence="1" id="KW-0732">Signal</keyword>
<accession>A0ABP8KFD3</accession>
<evidence type="ECO:0000313" key="2">
    <source>
        <dbReference type="EMBL" id="GAA4405261.1"/>
    </source>
</evidence>
<keyword evidence="3" id="KW-1185">Reference proteome</keyword>
<evidence type="ECO:0008006" key="4">
    <source>
        <dbReference type="Google" id="ProtNLM"/>
    </source>
</evidence>
<evidence type="ECO:0000313" key="3">
    <source>
        <dbReference type="Proteomes" id="UP001500945"/>
    </source>
</evidence>
<gene>
    <name evidence="2" type="ORF">GCM10023168_18750</name>
</gene>
<dbReference type="PROSITE" id="PS51257">
    <property type="entry name" value="PROKAR_LIPOPROTEIN"/>
    <property type="match status" value="1"/>
</dbReference>
<dbReference type="RefSeq" id="WP_345204994.1">
    <property type="nucleotide sequence ID" value="NZ_BAABGM010000012.1"/>
</dbReference>
<protein>
    <recommendedName>
        <fullName evidence="4">Secreted protein</fullName>
    </recommendedName>
</protein>
<dbReference type="EMBL" id="BAABGM010000012">
    <property type="protein sequence ID" value="GAA4405261.1"/>
    <property type="molecule type" value="Genomic_DNA"/>
</dbReference>
<feature type="chain" id="PRO_5047044010" description="Secreted protein" evidence="1">
    <location>
        <begin position="28"/>
        <end position="166"/>
    </location>
</feature>
<organism evidence="2 3">
    <name type="scientific">Fodinibacter luteus</name>
    <dbReference type="NCBI Taxonomy" id="552064"/>
    <lineage>
        <taxon>Bacteria</taxon>
        <taxon>Bacillati</taxon>
        <taxon>Actinomycetota</taxon>
        <taxon>Actinomycetes</taxon>
        <taxon>Micrococcales</taxon>
        <taxon>Intrasporangiaceae</taxon>
        <taxon>Fodinibacter (ex Wang et al. 2009)</taxon>
    </lineage>
</organism>
<sequence length="166" mass="16495">MNRPTTRRLAPVVTVALALLLAGCSSDEPTDGSAGSSPAASAAASASAELCDSFAELKTDAADLASAKVDASGTPEEVQQQVDALAAKADKVRDDLNTMMVASDGGPAAAVIGALNQKADALKEELTIAKAGAQEDLAVKVTAAQEEVATALEPVTTTVGALCPSS</sequence>
<dbReference type="Proteomes" id="UP001500945">
    <property type="component" value="Unassembled WGS sequence"/>
</dbReference>